<dbReference type="Proteomes" id="UP000189933">
    <property type="component" value="Unassembled WGS sequence"/>
</dbReference>
<dbReference type="SFLD" id="SFLDG01082">
    <property type="entry name" value="B12-binding_domain_containing"/>
    <property type="match status" value="1"/>
</dbReference>
<dbReference type="SMART" id="SM00729">
    <property type="entry name" value="Elp3"/>
    <property type="match status" value="1"/>
</dbReference>
<proteinExistence type="predicted"/>
<sequence>MKIYWQGQEPINAEVVLDLLRAIYGEVELLPGPAGADLCLYLSFEREGQQIRVQTEICQEGQSELVWLERELHRAEEDYNGLRRICRLALLEALLPFAEAGKLPWGVLTGIRPTKIVHRMLAAGYQPGEIRDLLQTGYGLTAEKAGLLLQVALSQRPLLARQEREQKRIGIYIGIPFCPTKCLYCSFPSYPLARWQKWTEPVLAALLKEMAALGEQVRELGLTVESIYVGGGTPTSLDARELRQLMTGIEQALLQPGTEEFTVEAGRPDTINREKLQLLRAAGVNRISINPQTMNEATLQKIGRAHTPDQVVECVRLARQMGFPVLNMDLIIGLPGEGREELEATLASIRELAPENLTVHTLALKRASLLAEAKRQGQSLELASAEEAEALLARVYRYAEEEGLEPYYLYRQKQMVGALENVGFAVPGKACLYNIQMIEERQTILGLGAGAGSKWVRPDYTLVNTYNPKDPIAYLERIDEVIVRKKQALQELFG</sequence>
<dbReference type="PANTHER" id="PTHR13932:SF1">
    <property type="entry name" value="OXYGEN-INDEPENDENT COPROPORPHYRINOGEN-III OXIDASE-LIKE PROTEIN HEMZ"/>
    <property type="match status" value="1"/>
</dbReference>
<evidence type="ECO:0000313" key="4">
    <source>
        <dbReference type="Proteomes" id="UP000189933"/>
    </source>
</evidence>
<dbReference type="OrthoDB" id="9808022at2"/>
<dbReference type="PANTHER" id="PTHR13932">
    <property type="entry name" value="COPROPORPHYRINIGEN III OXIDASE"/>
    <property type="match status" value="1"/>
</dbReference>
<name>A0A1T4M1S3_9FIRM</name>
<feature type="domain" description="Radical SAM core" evidence="2">
    <location>
        <begin position="163"/>
        <end position="401"/>
    </location>
</feature>
<keyword evidence="1" id="KW-0175">Coiled coil</keyword>
<evidence type="ECO:0000259" key="2">
    <source>
        <dbReference type="PROSITE" id="PS51918"/>
    </source>
</evidence>
<dbReference type="GO" id="GO:0006779">
    <property type="term" value="P:porphyrin-containing compound biosynthetic process"/>
    <property type="evidence" value="ECO:0007669"/>
    <property type="project" value="TreeGrafter"/>
</dbReference>
<dbReference type="AlphaFoldDB" id="A0A1T4M1S3"/>
<dbReference type="SFLD" id="SFLDF00310">
    <property type="entry name" value="oxygen-independent_coproporphy"/>
    <property type="match status" value="1"/>
</dbReference>
<dbReference type="Pfam" id="PF04055">
    <property type="entry name" value="Radical_SAM"/>
    <property type="match status" value="1"/>
</dbReference>
<evidence type="ECO:0000313" key="3">
    <source>
        <dbReference type="EMBL" id="SJZ60940.1"/>
    </source>
</evidence>
<accession>A0A1T4M1S3</accession>
<dbReference type="GO" id="GO:0005737">
    <property type="term" value="C:cytoplasm"/>
    <property type="evidence" value="ECO:0007669"/>
    <property type="project" value="TreeGrafter"/>
</dbReference>
<dbReference type="InterPro" id="IPR023404">
    <property type="entry name" value="rSAM_horseshoe"/>
</dbReference>
<dbReference type="GO" id="GO:0003824">
    <property type="term" value="F:catalytic activity"/>
    <property type="evidence" value="ECO:0007669"/>
    <property type="project" value="InterPro"/>
</dbReference>
<dbReference type="EMBL" id="FUXM01000003">
    <property type="protein sequence ID" value="SJZ60940.1"/>
    <property type="molecule type" value="Genomic_DNA"/>
</dbReference>
<dbReference type="CDD" id="cd01335">
    <property type="entry name" value="Radical_SAM"/>
    <property type="match status" value="1"/>
</dbReference>
<dbReference type="PROSITE" id="PS51918">
    <property type="entry name" value="RADICAL_SAM"/>
    <property type="match status" value="1"/>
</dbReference>
<gene>
    <name evidence="3" type="ORF">SAMN02745885_00384</name>
</gene>
<feature type="coiled-coil region" evidence="1">
    <location>
        <begin position="58"/>
        <end position="85"/>
    </location>
</feature>
<keyword evidence="4" id="KW-1185">Reference proteome</keyword>
<organism evidence="3 4">
    <name type="scientific">Carboxydocella sporoproducens DSM 16521</name>
    <dbReference type="NCBI Taxonomy" id="1121270"/>
    <lineage>
        <taxon>Bacteria</taxon>
        <taxon>Bacillati</taxon>
        <taxon>Bacillota</taxon>
        <taxon>Clostridia</taxon>
        <taxon>Eubacteriales</taxon>
        <taxon>Clostridiales Family XVI. Incertae Sedis</taxon>
        <taxon>Carboxydocella</taxon>
    </lineage>
</organism>
<dbReference type="InterPro" id="IPR058240">
    <property type="entry name" value="rSAM_sf"/>
</dbReference>
<dbReference type="Gene3D" id="3.80.30.20">
    <property type="entry name" value="tm_1862 like domain"/>
    <property type="match status" value="1"/>
</dbReference>
<dbReference type="GO" id="GO:0051539">
    <property type="term" value="F:4 iron, 4 sulfur cluster binding"/>
    <property type="evidence" value="ECO:0007669"/>
    <property type="project" value="TreeGrafter"/>
</dbReference>
<dbReference type="SFLD" id="SFLDS00029">
    <property type="entry name" value="Radical_SAM"/>
    <property type="match status" value="1"/>
</dbReference>
<dbReference type="InterPro" id="IPR023995">
    <property type="entry name" value="HemZ"/>
</dbReference>
<evidence type="ECO:0000256" key="1">
    <source>
        <dbReference type="SAM" id="Coils"/>
    </source>
</evidence>
<dbReference type="NCBIfam" id="TIGR03994">
    <property type="entry name" value="rSAM_HemZ"/>
    <property type="match status" value="1"/>
</dbReference>
<dbReference type="InterPro" id="IPR034505">
    <property type="entry name" value="Coproporphyrinogen-III_oxidase"/>
</dbReference>
<dbReference type="RefSeq" id="WP_078664537.1">
    <property type="nucleotide sequence ID" value="NZ_FUXM01000003.1"/>
</dbReference>
<dbReference type="SUPFAM" id="SSF102114">
    <property type="entry name" value="Radical SAM enzymes"/>
    <property type="match status" value="1"/>
</dbReference>
<dbReference type="SFLD" id="SFLDG01065">
    <property type="entry name" value="anaerobic_coproporphyrinogen-I"/>
    <property type="match status" value="1"/>
</dbReference>
<protein>
    <submittedName>
        <fullName evidence="3">Oxygen-independent coproporphyrinogen-3 oxidase</fullName>
    </submittedName>
</protein>
<dbReference type="InterPro" id="IPR007197">
    <property type="entry name" value="rSAM"/>
</dbReference>
<dbReference type="InterPro" id="IPR006638">
    <property type="entry name" value="Elp3/MiaA/NifB-like_rSAM"/>
</dbReference>
<reference evidence="4" key="1">
    <citation type="submission" date="2017-02" db="EMBL/GenBank/DDBJ databases">
        <authorList>
            <person name="Varghese N."/>
            <person name="Submissions S."/>
        </authorList>
    </citation>
    <scope>NUCLEOTIDE SEQUENCE [LARGE SCALE GENOMIC DNA]</scope>
    <source>
        <strain evidence="4">DSM 16521</strain>
    </source>
</reference>